<comment type="caution">
    <text evidence="2">The sequence shown here is derived from an EMBL/GenBank/DDBJ whole genome shotgun (WGS) entry which is preliminary data.</text>
</comment>
<feature type="domain" description="BON" evidence="1">
    <location>
        <begin position="152"/>
        <end position="220"/>
    </location>
</feature>
<dbReference type="InterPro" id="IPR014004">
    <property type="entry name" value="Transpt-assoc_nodulatn_dom_bac"/>
</dbReference>
<dbReference type="InterPro" id="IPR007055">
    <property type="entry name" value="BON_dom"/>
</dbReference>
<dbReference type="RefSeq" id="WP_309792142.1">
    <property type="nucleotide sequence ID" value="NZ_JAVDPW010000001.1"/>
</dbReference>
<evidence type="ECO:0000313" key="2">
    <source>
        <dbReference type="EMBL" id="MDR6288172.1"/>
    </source>
</evidence>
<dbReference type="InterPro" id="IPR051686">
    <property type="entry name" value="Lipoprotein_DolP"/>
</dbReference>
<dbReference type="Pfam" id="PF04972">
    <property type="entry name" value="BON"/>
    <property type="match status" value="3"/>
</dbReference>
<protein>
    <submittedName>
        <fullName evidence="2">Osmotically-inducible protein OsmY</fullName>
    </submittedName>
</protein>
<dbReference type="Proteomes" id="UP001262410">
    <property type="component" value="Unassembled WGS sequence"/>
</dbReference>
<dbReference type="SMART" id="SM00749">
    <property type="entry name" value="BON"/>
    <property type="match status" value="3"/>
</dbReference>
<evidence type="ECO:0000313" key="3">
    <source>
        <dbReference type="Proteomes" id="UP001262410"/>
    </source>
</evidence>
<accession>A0ABU1JHR4</accession>
<reference evidence="2 3" key="1">
    <citation type="submission" date="2023-07" db="EMBL/GenBank/DDBJ databases">
        <title>Sorghum-associated microbial communities from plants grown in Nebraska, USA.</title>
        <authorList>
            <person name="Schachtman D."/>
        </authorList>
    </citation>
    <scope>NUCLEOTIDE SEQUENCE [LARGE SCALE GENOMIC DNA]</scope>
    <source>
        <strain evidence="2 3">584</strain>
    </source>
</reference>
<dbReference type="EMBL" id="JAVDPW010000001">
    <property type="protein sequence ID" value="MDR6288172.1"/>
    <property type="molecule type" value="Genomic_DNA"/>
</dbReference>
<feature type="domain" description="BON" evidence="1">
    <location>
        <begin position="3"/>
        <end position="71"/>
    </location>
</feature>
<evidence type="ECO:0000259" key="1">
    <source>
        <dbReference type="PROSITE" id="PS50914"/>
    </source>
</evidence>
<gene>
    <name evidence="2" type="ORF">E9232_000671</name>
</gene>
<dbReference type="Gene3D" id="3.30.1340.30">
    <property type="match status" value="3"/>
</dbReference>
<sequence length="222" mass="23719">MDIDKQLKRMVMEELDYEPSVDATAVGVSVTDGVVTLSGHVASYAQKLAATDAAQRIKGVSAVVQDIVVRPPGDAKPSDEEIGMRAAAALRWHSSLPGDRIRIAVGHGVVRLTGDLDWQHQKREAEHVVQGLKGVITVINAIHVKPAHHMASVPEVRNEIEAALKRSAGIDASRVIVAASDGRITLSGTVRASFERDVAEIAAWSVPGVIDVENRIALQQAP</sequence>
<name>A0ABU1JHR4_9PROT</name>
<dbReference type="PANTHER" id="PTHR34606:SF15">
    <property type="entry name" value="BON DOMAIN-CONTAINING PROTEIN"/>
    <property type="match status" value="1"/>
</dbReference>
<dbReference type="PANTHER" id="PTHR34606">
    <property type="entry name" value="BON DOMAIN-CONTAINING PROTEIN"/>
    <property type="match status" value="1"/>
</dbReference>
<dbReference type="PROSITE" id="PS50914">
    <property type="entry name" value="BON"/>
    <property type="match status" value="3"/>
</dbReference>
<organism evidence="2 3">
    <name type="scientific">Inquilinus ginsengisoli</name>
    <dbReference type="NCBI Taxonomy" id="363840"/>
    <lineage>
        <taxon>Bacteria</taxon>
        <taxon>Pseudomonadati</taxon>
        <taxon>Pseudomonadota</taxon>
        <taxon>Alphaproteobacteria</taxon>
        <taxon>Rhodospirillales</taxon>
        <taxon>Rhodospirillaceae</taxon>
        <taxon>Inquilinus</taxon>
    </lineage>
</organism>
<feature type="domain" description="BON" evidence="1">
    <location>
        <begin position="78"/>
        <end position="146"/>
    </location>
</feature>
<keyword evidence="3" id="KW-1185">Reference proteome</keyword>
<proteinExistence type="predicted"/>